<comment type="caution">
    <text evidence="5">The sequence shown here is derived from an EMBL/GenBank/DDBJ whole genome shotgun (WGS) entry which is preliminary data.</text>
</comment>
<evidence type="ECO:0000256" key="3">
    <source>
        <dbReference type="ARBA" id="ARBA00023163"/>
    </source>
</evidence>
<gene>
    <name evidence="5" type="ORF">GCM10007898_44830</name>
</gene>
<dbReference type="Pfam" id="PF12852">
    <property type="entry name" value="Cupin_6"/>
    <property type="match status" value="1"/>
</dbReference>
<dbReference type="InterPro" id="IPR032783">
    <property type="entry name" value="AraC_lig"/>
</dbReference>
<dbReference type="PRINTS" id="PR00032">
    <property type="entry name" value="HTHARAC"/>
</dbReference>
<protein>
    <submittedName>
        <fullName evidence="5">Transcriptional regulator</fullName>
    </submittedName>
</protein>
<sequence length="299" mass="32265">MQIRGSLDLRCLFAGGFAVDHQPLMTGEAPFHLMLEGEAVVDLPDGTSQRLVAGEFLLLPRGSAHLVRDVRRAPLSRPIKLGGEGLLPVRSNTDGEAEVDLLCGRFVYAPGSADLIMRSLPDVLHLSLERAEALDGLRGIVSLLRREVAQPQPGGVALATVLTRALFVLVLRAYGQGDGARMSFLALLGDSRLSRAVTAMLRDPGKGWTVSLLAEQAAMSRATFARQFALKSDRSPMELLAVLRMQLAGEWLRQGQLAIGDVAERVGYQSESAFGKAFLQHMGATPAHFRRQHAQPAAS</sequence>
<dbReference type="InterPro" id="IPR009057">
    <property type="entry name" value="Homeodomain-like_sf"/>
</dbReference>
<feature type="domain" description="HTH araC/xylS-type" evidence="4">
    <location>
        <begin position="194"/>
        <end position="292"/>
    </location>
</feature>
<keyword evidence="3" id="KW-0804">Transcription</keyword>
<dbReference type="SMART" id="SM00342">
    <property type="entry name" value="HTH_ARAC"/>
    <property type="match status" value="1"/>
</dbReference>
<accession>A0ABQ5XH66</accession>
<dbReference type="Pfam" id="PF12833">
    <property type="entry name" value="HTH_18"/>
    <property type="match status" value="1"/>
</dbReference>
<organism evidence="5 6">
    <name type="scientific">Dyella flagellata</name>
    <dbReference type="NCBI Taxonomy" id="1867833"/>
    <lineage>
        <taxon>Bacteria</taxon>
        <taxon>Pseudomonadati</taxon>
        <taxon>Pseudomonadota</taxon>
        <taxon>Gammaproteobacteria</taxon>
        <taxon>Lysobacterales</taxon>
        <taxon>Rhodanobacteraceae</taxon>
        <taxon>Dyella</taxon>
    </lineage>
</organism>
<dbReference type="InterPro" id="IPR018060">
    <property type="entry name" value="HTH_AraC"/>
</dbReference>
<keyword evidence="1" id="KW-0805">Transcription regulation</keyword>
<keyword evidence="6" id="KW-1185">Reference proteome</keyword>
<proteinExistence type="predicted"/>
<name>A0ABQ5XH66_9GAMM</name>
<dbReference type="Gene3D" id="1.10.10.60">
    <property type="entry name" value="Homeodomain-like"/>
    <property type="match status" value="1"/>
</dbReference>
<dbReference type="PANTHER" id="PTHR46796:SF7">
    <property type="entry name" value="ARAC FAMILY TRANSCRIPTIONAL REGULATOR"/>
    <property type="match status" value="1"/>
</dbReference>
<dbReference type="PROSITE" id="PS01124">
    <property type="entry name" value="HTH_ARAC_FAMILY_2"/>
    <property type="match status" value="1"/>
</dbReference>
<dbReference type="Proteomes" id="UP001156627">
    <property type="component" value="Unassembled WGS sequence"/>
</dbReference>
<dbReference type="SUPFAM" id="SSF46689">
    <property type="entry name" value="Homeodomain-like"/>
    <property type="match status" value="2"/>
</dbReference>
<evidence type="ECO:0000259" key="4">
    <source>
        <dbReference type="PROSITE" id="PS01124"/>
    </source>
</evidence>
<dbReference type="EMBL" id="BSOA01000052">
    <property type="protein sequence ID" value="GLQ90907.1"/>
    <property type="molecule type" value="Genomic_DNA"/>
</dbReference>
<keyword evidence="2" id="KW-0238">DNA-binding</keyword>
<dbReference type="InterPro" id="IPR020449">
    <property type="entry name" value="Tscrpt_reg_AraC-type_HTH"/>
</dbReference>
<evidence type="ECO:0000313" key="5">
    <source>
        <dbReference type="EMBL" id="GLQ90907.1"/>
    </source>
</evidence>
<evidence type="ECO:0000256" key="1">
    <source>
        <dbReference type="ARBA" id="ARBA00023015"/>
    </source>
</evidence>
<evidence type="ECO:0000313" key="6">
    <source>
        <dbReference type="Proteomes" id="UP001156627"/>
    </source>
</evidence>
<dbReference type="InterPro" id="IPR050204">
    <property type="entry name" value="AraC_XylS_family_regulators"/>
</dbReference>
<dbReference type="PANTHER" id="PTHR46796">
    <property type="entry name" value="HTH-TYPE TRANSCRIPTIONAL ACTIVATOR RHAS-RELATED"/>
    <property type="match status" value="1"/>
</dbReference>
<reference evidence="6" key="1">
    <citation type="journal article" date="2019" name="Int. J. Syst. Evol. Microbiol.">
        <title>The Global Catalogue of Microorganisms (GCM) 10K type strain sequencing project: providing services to taxonomists for standard genome sequencing and annotation.</title>
        <authorList>
            <consortium name="The Broad Institute Genomics Platform"/>
            <consortium name="The Broad Institute Genome Sequencing Center for Infectious Disease"/>
            <person name="Wu L."/>
            <person name="Ma J."/>
        </authorList>
    </citation>
    <scope>NUCLEOTIDE SEQUENCE [LARGE SCALE GENOMIC DNA]</scope>
    <source>
        <strain evidence="6">NBRC 111981</strain>
    </source>
</reference>
<evidence type="ECO:0000256" key="2">
    <source>
        <dbReference type="ARBA" id="ARBA00023125"/>
    </source>
</evidence>